<gene>
    <name evidence="12" type="ORF">PIB30_044566</name>
</gene>
<evidence type="ECO:0000256" key="2">
    <source>
        <dbReference type="ARBA" id="ARBA00009592"/>
    </source>
</evidence>
<dbReference type="SMART" id="SM00369">
    <property type="entry name" value="LRR_TYP"/>
    <property type="match status" value="11"/>
</dbReference>
<keyword evidence="13" id="KW-1185">Reference proteome</keyword>
<keyword evidence="4 9" id="KW-0812">Transmembrane</keyword>
<feature type="domain" description="Leucine-rich repeat-containing N-terminal plant-type" evidence="11">
    <location>
        <begin position="28"/>
        <end position="80"/>
    </location>
</feature>
<dbReference type="SUPFAM" id="SSF52058">
    <property type="entry name" value="L domain-like"/>
    <property type="match status" value="2"/>
</dbReference>
<dbReference type="SMART" id="SM00365">
    <property type="entry name" value="LRR_SD22"/>
    <property type="match status" value="5"/>
</dbReference>
<evidence type="ECO:0000256" key="1">
    <source>
        <dbReference type="ARBA" id="ARBA00004251"/>
    </source>
</evidence>
<evidence type="ECO:0000256" key="10">
    <source>
        <dbReference type="SAM" id="SignalP"/>
    </source>
</evidence>
<dbReference type="PANTHER" id="PTHR48062">
    <property type="entry name" value="RECEPTOR-LIKE PROTEIN 14"/>
    <property type="match status" value="1"/>
</dbReference>
<dbReference type="Pfam" id="PF13516">
    <property type="entry name" value="LRR_6"/>
    <property type="match status" value="1"/>
</dbReference>
<dbReference type="InterPro" id="IPR013210">
    <property type="entry name" value="LRR_N_plant-typ"/>
</dbReference>
<feature type="chain" id="PRO_5045372928" description="Leucine-rich repeat-containing N-terminal plant-type domain-containing protein" evidence="10">
    <location>
        <begin position="24"/>
        <end position="1138"/>
    </location>
</feature>
<name>A0ABU6VHC3_9FABA</name>
<comment type="similarity">
    <text evidence="2">Belongs to the RLP family.</text>
</comment>
<dbReference type="Pfam" id="PF00560">
    <property type="entry name" value="LRR_1"/>
    <property type="match status" value="6"/>
</dbReference>
<proteinExistence type="inferred from homology"/>
<dbReference type="EMBL" id="JASCZI010151301">
    <property type="protein sequence ID" value="MED6171845.1"/>
    <property type="molecule type" value="Genomic_DNA"/>
</dbReference>
<keyword evidence="5" id="KW-0677">Repeat</keyword>
<comment type="subcellular location">
    <subcellularLocation>
        <location evidence="1">Cell membrane</location>
        <topology evidence="1">Single-pass type I membrane protein</topology>
    </subcellularLocation>
</comment>
<dbReference type="Proteomes" id="UP001341840">
    <property type="component" value="Unassembled WGS sequence"/>
</dbReference>
<keyword evidence="10" id="KW-0732">Signal</keyword>
<dbReference type="InterPro" id="IPR051502">
    <property type="entry name" value="RLP_Defense_Trigger"/>
</dbReference>
<evidence type="ECO:0000259" key="11">
    <source>
        <dbReference type="Pfam" id="PF08263"/>
    </source>
</evidence>
<feature type="transmembrane region" description="Helical" evidence="9">
    <location>
        <begin position="1114"/>
        <end position="1131"/>
    </location>
</feature>
<evidence type="ECO:0000313" key="13">
    <source>
        <dbReference type="Proteomes" id="UP001341840"/>
    </source>
</evidence>
<comment type="caution">
    <text evidence="12">The sequence shown here is derived from an EMBL/GenBank/DDBJ whole genome shotgun (WGS) entry which is preliminary data.</text>
</comment>
<accession>A0ABU6VHC3</accession>
<dbReference type="InterPro" id="IPR032675">
    <property type="entry name" value="LRR_dom_sf"/>
</dbReference>
<dbReference type="InterPro" id="IPR001611">
    <property type="entry name" value="Leu-rich_rpt"/>
</dbReference>
<dbReference type="InterPro" id="IPR003591">
    <property type="entry name" value="Leu-rich_rpt_typical-subtyp"/>
</dbReference>
<protein>
    <recommendedName>
        <fullName evidence="11">Leucine-rich repeat-containing N-terminal plant-type domain-containing protein</fullName>
    </recommendedName>
</protein>
<dbReference type="Pfam" id="PF13855">
    <property type="entry name" value="LRR_8"/>
    <property type="match status" value="1"/>
</dbReference>
<evidence type="ECO:0000256" key="6">
    <source>
        <dbReference type="ARBA" id="ARBA00022989"/>
    </source>
</evidence>
<dbReference type="PANTHER" id="PTHR48062:SF21">
    <property type="entry name" value="RECEPTOR-LIKE PROTEIN 12"/>
    <property type="match status" value="1"/>
</dbReference>
<evidence type="ECO:0000256" key="7">
    <source>
        <dbReference type="ARBA" id="ARBA00023136"/>
    </source>
</evidence>
<feature type="signal peptide" evidence="10">
    <location>
        <begin position="1"/>
        <end position="23"/>
    </location>
</feature>
<evidence type="ECO:0000256" key="4">
    <source>
        <dbReference type="ARBA" id="ARBA00022692"/>
    </source>
</evidence>
<dbReference type="Pfam" id="PF08263">
    <property type="entry name" value="LRRNT_2"/>
    <property type="match status" value="1"/>
</dbReference>
<keyword evidence="7 9" id="KW-0472">Membrane</keyword>
<dbReference type="Gene3D" id="3.80.10.10">
    <property type="entry name" value="Ribonuclease Inhibitor"/>
    <property type="match status" value="5"/>
</dbReference>
<reference evidence="12 13" key="1">
    <citation type="journal article" date="2023" name="Plants (Basel)">
        <title>Bridging the Gap: Combining Genomics and Transcriptomics Approaches to Understand Stylosanthes scabra, an Orphan Legume from the Brazilian Caatinga.</title>
        <authorList>
            <person name="Ferreira-Neto J.R.C."/>
            <person name="da Silva M.D."/>
            <person name="Binneck E."/>
            <person name="de Melo N.F."/>
            <person name="da Silva R.H."/>
            <person name="de Melo A.L.T.M."/>
            <person name="Pandolfi V."/>
            <person name="Bustamante F.O."/>
            <person name="Brasileiro-Vidal A.C."/>
            <person name="Benko-Iseppon A.M."/>
        </authorList>
    </citation>
    <scope>NUCLEOTIDE SEQUENCE [LARGE SCALE GENOMIC DNA]</scope>
    <source>
        <tissue evidence="12">Leaves</tissue>
    </source>
</reference>
<evidence type="ECO:0000313" key="12">
    <source>
        <dbReference type="EMBL" id="MED6171845.1"/>
    </source>
</evidence>
<evidence type="ECO:0000256" key="9">
    <source>
        <dbReference type="SAM" id="Phobius"/>
    </source>
</evidence>
<keyword evidence="3" id="KW-0433">Leucine-rich repeat</keyword>
<feature type="transmembrane region" description="Helical" evidence="9">
    <location>
        <begin position="1083"/>
        <end position="1107"/>
    </location>
</feature>
<evidence type="ECO:0000256" key="8">
    <source>
        <dbReference type="ARBA" id="ARBA00023180"/>
    </source>
</evidence>
<keyword evidence="6 9" id="KW-1133">Transmembrane helix</keyword>
<sequence length="1138" mass="127212">MDTPTTWFASSLFLWAIIQISFSSEGCLNEERDVLLNIKASFSDNDPYAYPDLSYLQTWEPYITWVEATDCCQWEGVHCNAITGRVAALTLVDQNYLYQPTYFNLSDFLVFQDLQALHIHGIDCCVQHAGTEGRKLSNLQVLELNLSSTSACKIEHCFTAISSLMSLSLSVDTSITFTAKSFKASWKKVSSKLRNLEHLRLHLPYLPTNHIILPSLKKLTSLRTLDLANNGLDNTFNFSDLASKFMNLEVLDLGFNNINDSEEIFSSLSVLSSLKSLNLRGCDLTSISYSSLSQLHSLEFLDLLSTLGYDVNTSFPAISPQGTKVSSSLKTLYFNPKNVDANMLRSLEAFPSLTMLQISGSNFDRNVTAADFVELRNLEHLVLDICFNLQNEFFKSIGVLTSLRILSVSSQINGSLPEADWSNLKELQELDISYNEFEGTLPSSFVNMTSLQKLDFSDGNHFSGNPASNLASLTSLEYLDFTGNQFQIPSSFSFFANHSHLKFIHGNGDNIIPEPHPASQTWLPKFQLQELILPATTQKSYIPFPSFLLSQHELTVVDISGWKFLGEFPNWLLINNTKMIDLSLGNNFFTGHVLFPSHVTPNIQRIDVSENDISGQIHGNNISSIFPKLYILNMSGNALSGSLPYEFGLMKSLVCLDLADNDLSGEIPANIPTRSSLIRLLKLSNNKFTGEVTPLLALNHLAYLCLDRNFFSGEIPSALFSNTSLISYLDLSNNNFVGKLPRLAFNSSLLNEVSLSNNHLEGNIPTEFGRELSALDLSGNNFSGPVPSFEHSVLSVIFLGNNRLSSLPGRMFSENNNDVVILDLSNNEISGTIEDIISNIVVLNILILKGNKLTGTIPKELCNLSEVLSLVDFSHNSLSGPIPKCLGKITFDTPDYPDFMLNWPNVMDQVRYPPSIVLRRVNFTTKGRTYNYQGIIFAYMTGLDLSRNKLGGEIPAELGNMTLIRAINLSYNDITGHIPSTLSNLKQIESLDLSFNKLSGIIPPQFTKLTSLEVFSVAYNNLSGSTPDRNNGQFITFDESSYEGNPYLCGPPLRNPCADYHNGQGQPPLPYAEGDKDNGFMDMYVFCISMGVSWTMVLLLMVTVFYINPYWRRIWFYFIELVIDTCYYFVIDHFPRLY</sequence>
<dbReference type="PROSITE" id="PS51450">
    <property type="entry name" value="LRR"/>
    <property type="match status" value="2"/>
</dbReference>
<evidence type="ECO:0000256" key="3">
    <source>
        <dbReference type="ARBA" id="ARBA00022614"/>
    </source>
</evidence>
<evidence type="ECO:0000256" key="5">
    <source>
        <dbReference type="ARBA" id="ARBA00022737"/>
    </source>
</evidence>
<organism evidence="12 13">
    <name type="scientific">Stylosanthes scabra</name>
    <dbReference type="NCBI Taxonomy" id="79078"/>
    <lineage>
        <taxon>Eukaryota</taxon>
        <taxon>Viridiplantae</taxon>
        <taxon>Streptophyta</taxon>
        <taxon>Embryophyta</taxon>
        <taxon>Tracheophyta</taxon>
        <taxon>Spermatophyta</taxon>
        <taxon>Magnoliopsida</taxon>
        <taxon>eudicotyledons</taxon>
        <taxon>Gunneridae</taxon>
        <taxon>Pentapetalae</taxon>
        <taxon>rosids</taxon>
        <taxon>fabids</taxon>
        <taxon>Fabales</taxon>
        <taxon>Fabaceae</taxon>
        <taxon>Papilionoideae</taxon>
        <taxon>50 kb inversion clade</taxon>
        <taxon>dalbergioids sensu lato</taxon>
        <taxon>Dalbergieae</taxon>
        <taxon>Pterocarpus clade</taxon>
        <taxon>Stylosanthes</taxon>
    </lineage>
</organism>
<dbReference type="SUPFAM" id="SSF52047">
    <property type="entry name" value="RNI-like"/>
    <property type="match status" value="1"/>
</dbReference>
<keyword evidence="8" id="KW-0325">Glycoprotein</keyword>